<sequence length="158" mass="17357">MRLALQLGKSNRPNHGVPTNNAIPSSLPLWQRHFDPNMTFDEAIAATARGSPTSFTRRSHNYPFILSRRVTASPYPHTPLPRFQNQPVDIRTAPDPSSSESLRYSTQAEYDSGSDDGDLEVISSSDVASSPSTSAWAQDHSRLPIHERSQLESGTAPS</sequence>
<dbReference type="EMBL" id="WTXG01000022">
    <property type="protein sequence ID" value="KAI0299644.1"/>
    <property type="molecule type" value="Genomic_DNA"/>
</dbReference>
<name>A0AAD4M4U0_9AGAM</name>
<feature type="region of interest" description="Disordered" evidence="1">
    <location>
        <begin position="1"/>
        <end position="23"/>
    </location>
</feature>
<comment type="caution">
    <text evidence="2">The sequence shown here is derived from an EMBL/GenBank/DDBJ whole genome shotgun (WGS) entry which is preliminary data.</text>
</comment>
<feature type="compositionally biased region" description="Basic and acidic residues" evidence="1">
    <location>
        <begin position="139"/>
        <end position="150"/>
    </location>
</feature>
<protein>
    <submittedName>
        <fullName evidence="2">Uncharacterized protein</fullName>
    </submittedName>
</protein>
<organism evidence="2 3">
    <name type="scientific">Multifurca ochricompacta</name>
    <dbReference type="NCBI Taxonomy" id="376703"/>
    <lineage>
        <taxon>Eukaryota</taxon>
        <taxon>Fungi</taxon>
        <taxon>Dikarya</taxon>
        <taxon>Basidiomycota</taxon>
        <taxon>Agaricomycotina</taxon>
        <taxon>Agaricomycetes</taxon>
        <taxon>Russulales</taxon>
        <taxon>Russulaceae</taxon>
        <taxon>Multifurca</taxon>
    </lineage>
</organism>
<feature type="compositionally biased region" description="Polar residues" evidence="1">
    <location>
        <begin position="95"/>
        <end position="109"/>
    </location>
</feature>
<dbReference type="AlphaFoldDB" id="A0AAD4M4U0"/>
<evidence type="ECO:0000313" key="2">
    <source>
        <dbReference type="EMBL" id="KAI0299644.1"/>
    </source>
</evidence>
<feature type="compositionally biased region" description="Low complexity" evidence="1">
    <location>
        <begin position="123"/>
        <end position="134"/>
    </location>
</feature>
<proteinExistence type="predicted"/>
<feature type="compositionally biased region" description="Polar residues" evidence="1">
    <location>
        <begin position="8"/>
        <end position="23"/>
    </location>
</feature>
<feature type="region of interest" description="Disordered" evidence="1">
    <location>
        <begin position="71"/>
        <end position="158"/>
    </location>
</feature>
<reference evidence="2" key="1">
    <citation type="journal article" date="2022" name="New Phytol.">
        <title>Evolutionary transition to the ectomycorrhizal habit in the genomes of a hyperdiverse lineage of mushroom-forming fungi.</title>
        <authorList>
            <person name="Looney B."/>
            <person name="Miyauchi S."/>
            <person name="Morin E."/>
            <person name="Drula E."/>
            <person name="Courty P.E."/>
            <person name="Kohler A."/>
            <person name="Kuo A."/>
            <person name="LaButti K."/>
            <person name="Pangilinan J."/>
            <person name="Lipzen A."/>
            <person name="Riley R."/>
            <person name="Andreopoulos W."/>
            <person name="He G."/>
            <person name="Johnson J."/>
            <person name="Nolan M."/>
            <person name="Tritt A."/>
            <person name="Barry K.W."/>
            <person name="Grigoriev I.V."/>
            <person name="Nagy L.G."/>
            <person name="Hibbett D."/>
            <person name="Henrissat B."/>
            <person name="Matheny P.B."/>
            <person name="Labbe J."/>
            <person name="Martin F.M."/>
        </authorList>
    </citation>
    <scope>NUCLEOTIDE SEQUENCE</scope>
    <source>
        <strain evidence="2">BPL690</strain>
    </source>
</reference>
<accession>A0AAD4M4U0</accession>
<evidence type="ECO:0000313" key="3">
    <source>
        <dbReference type="Proteomes" id="UP001203297"/>
    </source>
</evidence>
<evidence type="ECO:0000256" key="1">
    <source>
        <dbReference type="SAM" id="MobiDB-lite"/>
    </source>
</evidence>
<dbReference type="Proteomes" id="UP001203297">
    <property type="component" value="Unassembled WGS sequence"/>
</dbReference>
<gene>
    <name evidence="2" type="ORF">B0F90DRAFT_597995</name>
</gene>
<keyword evidence="3" id="KW-1185">Reference proteome</keyword>